<dbReference type="InterPro" id="IPR036390">
    <property type="entry name" value="WH_DNA-bd_sf"/>
</dbReference>
<name>Q1AXI2_RUBXD</name>
<dbReference type="STRING" id="266117.Rxyl_0929"/>
<evidence type="ECO:0000313" key="5">
    <source>
        <dbReference type="EMBL" id="ABG03896.1"/>
    </source>
</evidence>
<dbReference type="AlphaFoldDB" id="Q1AXI2"/>
<dbReference type="SUPFAM" id="SSF48008">
    <property type="entry name" value="GntR ligand-binding domain-like"/>
    <property type="match status" value="1"/>
</dbReference>
<dbReference type="GO" id="GO:0003700">
    <property type="term" value="F:DNA-binding transcription factor activity"/>
    <property type="evidence" value="ECO:0007669"/>
    <property type="project" value="InterPro"/>
</dbReference>
<dbReference type="PROSITE" id="PS50949">
    <property type="entry name" value="HTH_GNTR"/>
    <property type="match status" value="1"/>
</dbReference>
<sequence length="232" mass="25994">MGPSAPNSESARRRKLYEKIAAHIRGLIASGELRPGQALPSERKLAEQFKVGRAVVREAVRQLEAHGLVESRHGGGNYVREITSEHLVAPIASVLSNSKAQLRQELMEARLLFEPQVARQAAARADEGDIRRLEAVILRQKERVERGQPTPKEDAEFHSLLAQATHNAVVERVMEVINGLLEDSYERLFQHGERSRRSLEGNSRILEAVMQHDQEAAEQAMREHIADVARSL</sequence>
<protein>
    <submittedName>
        <fullName evidence="5">Transcriptional regulator, GntR family</fullName>
    </submittedName>
</protein>
<organism evidence="5 6">
    <name type="scientific">Rubrobacter xylanophilus (strain DSM 9941 / JCM 11954 / NBRC 16129 / PRD-1)</name>
    <dbReference type="NCBI Taxonomy" id="266117"/>
    <lineage>
        <taxon>Bacteria</taxon>
        <taxon>Bacillati</taxon>
        <taxon>Actinomycetota</taxon>
        <taxon>Rubrobacteria</taxon>
        <taxon>Rubrobacterales</taxon>
        <taxon>Rubrobacteraceae</taxon>
        <taxon>Rubrobacter</taxon>
    </lineage>
</organism>
<evidence type="ECO:0000259" key="4">
    <source>
        <dbReference type="PROSITE" id="PS50949"/>
    </source>
</evidence>
<dbReference type="Gene3D" id="1.10.10.10">
    <property type="entry name" value="Winged helix-like DNA-binding domain superfamily/Winged helix DNA-binding domain"/>
    <property type="match status" value="1"/>
</dbReference>
<evidence type="ECO:0000256" key="3">
    <source>
        <dbReference type="ARBA" id="ARBA00023163"/>
    </source>
</evidence>
<dbReference type="InterPro" id="IPR036388">
    <property type="entry name" value="WH-like_DNA-bd_sf"/>
</dbReference>
<dbReference type="PRINTS" id="PR00035">
    <property type="entry name" value="HTHGNTR"/>
</dbReference>
<dbReference type="InterPro" id="IPR011711">
    <property type="entry name" value="GntR_C"/>
</dbReference>
<dbReference type="CDD" id="cd07377">
    <property type="entry name" value="WHTH_GntR"/>
    <property type="match status" value="1"/>
</dbReference>
<keyword evidence="6" id="KW-1185">Reference proteome</keyword>
<evidence type="ECO:0000256" key="1">
    <source>
        <dbReference type="ARBA" id="ARBA00023015"/>
    </source>
</evidence>
<dbReference type="SMART" id="SM00345">
    <property type="entry name" value="HTH_GNTR"/>
    <property type="match status" value="1"/>
</dbReference>
<evidence type="ECO:0000313" key="6">
    <source>
        <dbReference type="Proteomes" id="UP000006637"/>
    </source>
</evidence>
<feature type="domain" description="HTH gntR-type" evidence="4">
    <location>
        <begin position="14"/>
        <end position="82"/>
    </location>
</feature>
<dbReference type="SUPFAM" id="SSF46785">
    <property type="entry name" value="Winged helix' DNA-binding domain"/>
    <property type="match status" value="1"/>
</dbReference>
<gene>
    <name evidence="5" type="ordered locus">Rxyl_0929</name>
</gene>
<dbReference type="HOGENOM" id="CLU_017584_9_5_11"/>
<proteinExistence type="predicted"/>
<keyword evidence="1" id="KW-0805">Transcription regulation</keyword>
<dbReference type="Pfam" id="PF00392">
    <property type="entry name" value="GntR"/>
    <property type="match status" value="1"/>
</dbReference>
<dbReference type="PhylomeDB" id="Q1AXI2"/>
<dbReference type="RefSeq" id="WP_011563914.1">
    <property type="nucleotide sequence ID" value="NC_008148.1"/>
</dbReference>
<dbReference type="GO" id="GO:0003677">
    <property type="term" value="F:DNA binding"/>
    <property type="evidence" value="ECO:0007669"/>
    <property type="project" value="UniProtKB-KW"/>
</dbReference>
<dbReference type="PANTHER" id="PTHR43537:SF5">
    <property type="entry name" value="UXU OPERON TRANSCRIPTIONAL REGULATOR"/>
    <property type="match status" value="1"/>
</dbReference>
<dbReference type="Pfam" id="PF07729">
    <property type="entry name" value="FCD"/>
    <property type="match status" value="1"/>
</dbReference>
<dbReference type="PANTHER" id="PTHR43537">
    <property type="entry name" value="TRANSCRIPTIONAL REGULATOR, GNTR FAMILY"/>
    <property type="match status" value="1"/>
</dbReference>
<accession>Q1AXI2</accession>
<dbReference type="SMART" id="SM00895">
    <property type="entry name" value="FCD"/>
    <property type="match status" value="1"/>
</dbReference>
<reference evidence="5 6" key="1">
    <citation type="submission" date="2006-06" db="EMBL/GenBank/DDBJ databases">
        <title>Complete sequence of Rubrobacter xylanophilus DSM 9941.</title>
        <authorList>
            <consortium name="US DOE Joint Genome Institute"/>
            <person name="Copeland A."/>
            <person name="Lucas S."/>
            <person name="Lapidus A."/>
            <person name="Barry K."/>
            <person name="Detter J.C."/>
            <person name="Glavina del Rio T."/>
            <person name="Hammon N."/>
            <person name="Israni S."/>
            <person name="Dalin E."/>
            <person name="Tice H."/>
            <person name="Pitluck S."/>
            <person name="Munk A.C."/>
            <person name="Brettin T."/>
            <person name="Bruce D."/>
            <person name="Han C."/>
            <person name="Tapia R."/>
            <person name="Gilna P."/>
            <person name="Schmutz J."/>
            <person name="Larimer F."/>
            <person name="Land M."/>
            <person name="Hauser L."/>
            <person name="Kyrpides N."/>
            <person name="Lykidis A."/>
            <person name="da Costa M.S."/>
            <person name="Rainey F.A."/>
            <person name="Empadinhas N."/>
            <person name="Jolivet E."/>
            <person name="Battista J.R."/>
            <person name="Richardson P."/>
        </authorList>
    </citation>
    <scope>NUCLEOTIDE SEQUENCE [LARGE SCALE GENOMIC DNA]</scope>
    <source>
        <strain evidence="6">DSM 9941 / NBRC 16129 / PRD-1</strain>
    </source>
</reference>
<dbReference type="EMBL" id="CP000386">
    <property type="protein sequence ID" value="ABG03896.1"/>
    <property type="molecule type" value="Genomic_DNA"/>
</dbReference>
<dbReference type="InterPro" id="IPR000524">
    <property type="entry name" value="Tscrpt_reg_HTH_GntR"/>
</dbReference>
<evidence type="ECO:0000256" key="2">
    <source>
        <dbReference type="ARBA" id="ARBA00023125"/>
    </source>
</evidence>
<dbReference type="InterPro" id="IPR008920">
    <property type="entry name" value="TF_FadR/GntR_C"/>
</dbReference>
<dbReference type="KEGG" id="rxy:Rxyl_0929"/>
<dbReference type="Gene3D" id="1.20.120.530">
    <property type="entry name" value="GntR ligand-binding domain-like"/>
    <property type="match status" value="1"/>
</dbReference>
<keyword evidence="3" id="KW-0804">Transcription</keyword>
<dbReference type="Proteomes" id="UP000006637">
    <property type="component" value="Chromosome"/>
</dbReference>
<keyword evidence="2" id="KW-0238">DNA-binding</keyword>
<dbReference type="eggNOG" id="COG2186">
    <property type="taxonomic scope" value="Bacteria"/>
</dbReference>